<protein>
    <submittedName>
        <fullName evidence="1">Uncharacterized protein</fullName>
    </submittedName>
</protein>
<evidence type="ECO:0000313" key="1">
    <source>
        <dbReference type="EMBL" id="KKT98872.1"/>
    </source>
</evidence>
<sequence length="112" mass="12734">MIALGLGTRGIVYDRIAAVKYLKILILEVVMTQIPKISLALWKQLLKGAVEMPYFEAWQAHDVKALFDLGLIEFKRSKKPTPAISVVLSTKGSWLKSLMAWNNFWSNIWSNI</sequence>
<organism evidence="1 2">
    <name type="scientific">Candidatus Collierbacteria bacterium GW2011_GWB2_45_17</name>
    <dbReference type="NCBI Taxonomy" id="1618388"/>
    <lineage>
        <taxon>Bacteria</taxon>
        <taxon>Candidatus Collieribacteriota</taxon>
    </lineage>
</organism>
<gene>
    <name evidence="1" type="ORF">UX01_C0019G0011</name>
</gene>
<reference evidence="1 2" key="1">
    <citation type="journal article" date="2015" name="Nature">
        <title>rRNA introns, odd ribosomes, and small enigmatic genomes across a large radiation of phyla.</title>
        <authorList>
            <person name="Brown C.T."/>
            <person name="Hug L.A."/>
            <person name="Thomas B.C."/>
            <person name="Sharon I."/>
            <person name="Castelle C.J."/>
            <person name="Singh A."/>
            <person name="Wilkins M.J."/>
            <person name="Williams K.H."/>
            <person name="Banfield J.F."/>
        </authorList>
    </citation>
    <scope>NUCLEOTIDE SEQUENCE [LARGE SCALE GENOMIC DNA]</scope>
</reference>
<dbReference type="EMBL" id="LCKO01000019">
    <property type="protein sequence ID" value="KKT98872.1"/>
    <property type="molecule type" value="Genomic_DNA"/>
</dbReference>
<dbReference type="AlphaFoldDB" id="A0A837ICX5"/>
<dbReference type="Proteomes" id="UP000034078">
    <property type="component" value="Unassembled WGS sequence"/>
</dbReference>
<name>A0A837ICX5_9BACT</name>
<evidence type="ECO:0000313" key="2">
    <source>
        <dbReference type="Proteomes" id="UP000034078"/>
    </source>
</evidence>
<proteinExistence type="predicted"/>
<accession>A0A837ICX5</accession>
<comment type="caution">
    <text evidence="1">The sequence shown here is derived from an EMBL/GenBank/DDBJ whole genome shotgun (WGS) entry which is preliminary data.</text>
</comment>